<gene>
    <name evidence="2" type="ORF">DWX93_00710</name>
</gene>
<accession>A0A395V926</accession>
<organism evidence="2 3">
    <name type="scientific">Roseburia hominis</name>
    <dbReference type="NCBI Taxonomy" id="301301"/>
    <lineage>
        <taxon>Bacteria</taxon>
        <taxon>Bacillati</taxon>
        <taxon>Bacillota</taxon>
        <taxon>Clostridia</taxon>
        <taxon>Lachnospirales</taxon>
        <taxon>Lachnospiraceae</taxon>
        <taxon>Roseburia</taxon>
    </lineage>
</organism>
<protein>
    <recommendedName>
        <fullName evidence="4">DUF488 family protein</fullName>
    </recommendedName>
</protein>
<evidence type="ECO:0008006" key="4">
    <source>
        <dbReference type="Google" id="ProtNLM"/>
    </source>
</evidence>
<dbReference type="EMBL" id="QRVL01000001">
    <property type="protein sequence ID" value="RGS41893.1"/>
    <property type="molecule type" value="Genomic_DNA"/>
</dbReference>
<sequence>MAIWISRYSNKELQSGKYYPVGISIGTPKFPLGYMLRKQCYSLAPKGYMLNMELERFKPAYYEKLEGIGTDRIIDMVQRMDEEARAEGKELVLLCYEDVRVPGDWCHRTVFAEWWAEQTGELIEELYDPSEPKVKKPAAKKESKEPVKKAVEARKEEPGYEQLSLFGLAGI</sequence>
<evidence type="ECO:0000256" key="1">
    <source>
        <dbReference type="SAM" id="MobiDB-lite"/>
    </source>
</evidence>
<comment type="caution">
    <text evidence="2">The sequence shown here is derived from an EMBL/GenBank/DDBJ whole genome shotgun (WGS) entry which is preliminary data.</text>
</comment>
<evidence type="ECO:0000313" key="2">
    <source>
        <dbReference type="EMBL" id="RGS41893.1"/>
    </source>
</evidence>
<proteinExistence type="predicted"/>
<reference evidence="2 3" key="1">
    <citation type="submission" date="2018-08" db="EMBL/GenBank/DDBJ databases">
        <title>A genome reference for cultivated species of the human gut microbiota.</title>
        <authorList>
            <person name="Zou Y."/>
            <person name="Xue W."/>
            <person name="Luo G."/>
        </authorList>
    </citation>
    <scope>NUCLEOTIDE SEQUENCE [LARGE SCALE GENOMIC DNA]</scope>
    <source>
        <strain evidence="2 3">AF22-12AC</strain>
    </source>
</reference>
<dbReference type="AlphaFoldDB" id="A0A395V926"/>
<evidence type="ECO:0000313" key="3">
    <source>
        <dbReference type="Proteomes" id="UP000266172"/>
    </source>
</evidence>
<name>A0A395V926_9FIRM</name>
<dbReference type="RefSeq" id="WP_118096173.1">
    <property type="nucleotide sequence ID" value="NZ_QRVL01000001.1"/>
</dbReference>
<feature type="region of interest" description="Disordered" evidence="1">
    <location>
        <begin position="131"/>
        <end position="156"/>
    </location>
</feature>
<dbReference type="Proteomes" id="UP000266172">
    <property type="component" value="Unassembled WGS sequence"/>
</dbReference>